<gene>
    <name evidence="2" type="ORF">GKIL_3747</name>
</gene>
<dbReference type="HOGENOM" id="CLU_1784114_0_0_3"/>
<organism evidence="2 3">
    <name type="scientific">Gloeobacter kilaueensis (strain ATCC BAA-2537 / CCAP 1431/1 / ULC 316 / JS1)</name>
    <dbReference type="NCBI Taxonomy" id="1183438"/>
    <lineage>
        <taxon>Bacteria</taxon>
        <taxon>Bacillati</taxon>
        <taxon>Cyanobacteriota</taxon>
        <taxon>Cyanophyceae</taxon>
        <taxon>Gloeobacterales</taxon>
        <taxon>Gloeobacteraceae</taxon>
        <taxon>Gloeobacter</taxon>
    </lineage>
</organism>
<dbReference type="RefSeq" id="WP_023175309.1">
    <property type="nucleotide sequence ID" value="NC_022600.1"/>
</dbReference>
<dbReference type="AlphaFoldDB" id="U5QM90"/>
<feature type="chain" id="PRO_5004663833" evidence="1">
    <location>
        <begin position="28"/>
        <end position="145"/>
    </location>
</feature>
<feature type="signal peptide" evidence="1">
    <location>
        <begin position="1"/>
        <end position="27"/>
    </location>
</feature>
<keyword evidence="1" id="KW-0732">Signal</keyword>
<dbReference type="KEGG" id="glj:GKIL_3747"/>
<evidence type="ECO:0000313" key="3">
    <source>
        <dbReference type="Proteomes" id="UP000017396"/>
    </source>
</evidence>
<dbReference type="STRING" id="1183438.GKIL_3747"/>
<proteinExistence type="predicted"/>
<protein>
    <submittedName>
        <fullName evidence="2">Peptidase M23</fullName>
    </submittedName>
</protein>
<evidence type="ECO:0000313" key="2">
    <source>
        <dbReference type="EMBL" id="AGY59993.1"/>
    </source>
</evidence>
<reference evidence="2 3" key="1">
    <citation type="journal article" date="2013" name="PLoS ONE">
        <title>Cultivation and Complete Genome Sequencing of Gloeobacter kilaueensis sp. nov., from a Lava Cave in Kilauea Caldera, Hawai'i.</title>
        <authorList>
            <person name="Saw J.H."/>
            <person name="Schatz M."/>
            <person name="Brown M.V."/>
            <person name="Kunkel D.D."/>
            <person name="Foster J.S."/>
            <person name="Shick H."/>
            <person name="Christensen S."/>
            <person name="Hou S."/>
            <person name="Wan X."/>
            <person name="Donachie S.P."/>
        </authorList>
    </citation>
    <scope>NUCLEOTIDE SEQUENCE [LARGE SCALE GENOMIC DNA]</scope>
    <source>
        <strain evidence="3">JS</strain>
    </source>
</reference>
<name>U5QM90_GLOK1</name>
<sequence>MSSKFLAMALAAGCLLSLGLNHPPAEAKDVNKLCNKLTQRILKKQYRGQSVNSNQLARYQYYCSGYGSSDGYGYSQSYGDPYSGNYGYSQSYSYQSPGSYSQGYGYPYSGSYGPSATIATPNSQVQIQGGGMVIQTPTTGIRVGY</sequence>
<evidence type="ECO:0000256" key="1">
    <source>
        <dbReference type="SAM" id="SignalP"/>
    </source>
</evidence>
<accession>U5QM90</accession>
<dbReference type="EMBL" id="CP003587">
    <property type="protein sequence ID" value="AGY59993.1"/>
    <property type="molecule type" value="Genomic_DNA"/>
</dbReference>
<dbReference type="Proteomes" id="UP000017396">
    <property type="component" value="Chromosome"/>
</dbReference>
<keyword evidence="3" id="KW-1185">Reference proteome</keyword>